<dbReference type="InterPro" id="IPR028082">
    <property type="entry name" value="Peripla_BP_I"/>
</dbReference>
<proteinExistence type="predicted"/>
<organism evidence="6 7">
    <name type="scientific">Clostridium amylolyticum</name>
    <dbReference type="NCBI Taxonomy" id="1121298"/>
    <lineage>
        <taxon>Bacteria</taxon>
        <taxon>Bacillati</taxon>
        <taxon>Bacillota</taxon>
        <taxon>Clostridia</taxon>
        <taxon>Eubacteriales</taxon>
        <taxon>Clostridiaceae</taxon>
        <taxon>Clostridium</taxon>
    </lineage>
</organism>
<dbReference type="PROSITE" id="PS50932">
    <property type="entry name" value="HTH_LACI_2"/>
    <property type="match status" value="1"/>
</dbReference>
<keyword evidence="2" id="KW-0805">Transcription regulation</keyword>
<dbReference type="InterPro" id="IPR010982">
    <property type="entry name" value="Lambda_DNA-bd_dom_sf"/>
</dbReference>
<dbReference type="SUPFAM" id="SSF47413">
    <property type="entry name" value="lambda repressor-like DNA-binding domains"/>
    <property type="match status" value="1"/>
</dbReference>
<feature type="domain" description="HTH lacI-type" evidence="5">
    <location>
        <begin position="4"/>
        <end position="48"/>
    </location>
</feature>
<reference evidence="6 7" key="1">
    <citation type="submission" date="2016-11" db="EMBL/GenBank/DDBJ databases">
        <authorList>
            <person name="Jaros S."/>
            <person name="Januszkiewicz K."/>
            <person name="Wedrychowicz H."/>
        </authorList>
    </citation>
    <scope>NUCLEOTIDE SEQUENCE [LARGE SCALE GENOMIC DNA]</scope>
    <source>
        <strain evidence="6 7">DSM 21864</strain>
    </source>
</reference>
<evidence type="ECO:0000313" key="6">
    <source>
        <dbReference type="EMBL" id="SHK03745.1"/>
    </source>
</evidence>
<evidence type="ECO:0000256" key="1">
    <source>
        <dbReference type="ARBA" id="ARBA00022491"/>
    </source>
</evidence>
<evidence type="ECO:0000256" key="3">
    <source>
        <dbReference type="ARBA" id="ARBA00023125"/>
    </source>
</evidence>
<dbReference type="SUPFAM" id="SSF53822">
    <property type="entry name" value="Periplasmic binding protein-like I"/>
    <property type="match status" value="1"/>
</dbReference>
<dbReference type="Gene3D" id="3.40.50.2300">
    <property type="match status" value="2"/>
</dbReference>
<dbReference type="SMART" id="SM00354">
    <property type="entry name" value="HTH_LACI"/>
    <property type="match status" value="1"/>
</dbReference>
<accession>A0A1M6P758</accession>
<gene>
    <name evidence="6" type="ORF">SAMN05444401_0441</name>
</gene>
<sequence length="334" mass="37863">MSKITLKDISTKINVSTNTVSKALRGAPGVSEELRKKICTLAEEMGYKKVFQDEDDTINGITVLCRDTFLSDVTFWSQVLYGISGYASQNKIKLSIVSIDETKEHNPETLSAIMSHLSDGFIIAGTISDTLLKKVQASNIPFVVVDHFSEEIECDYVNISNKHGIYKLLKHLYTKGHRNIGFISNSISAYSFIERYEAYLKYMKEFNLTVREEYLWMEAEYIKTDYFKSKIKSSINNKDFPTAWICVNDNTALTLIKALKEMNMSVPEDISVVGFDNIPELLYSELTTIDVPKQSIGQKAVESLIYRIQNPDSPYADIMLSTQLIERTSVKDIS</sequence>
<dbReference type="AlphaFoldDB" id="A0A1M6P758"/>
<keyword evidence="4" id="KW-0804">Transcription</keyword>
<dbReference type="Pfam" id="PF13377">
    <property type="entry name" value="Peripla_BP_3"/>
    <property type="match status" value="1"/>
</dbReference>
<dbReference type="InterPro" id="IPR046335">
    <property type="entry name" value="LacI/GalR-like_sensor"/>
</dbReference>
<name>A0A1M6P758_9CLOT</name>
<dbReference type="PANTHER" id="PTHR30146">
    <property type="entry name" value="LACI-RELATED TRANSCRIPTIONAL REPRESSOR"/>
    <property type="match status" value="1"/>
</dbReference>
<keyword evidence="3" id="KW-0238">DNA-binding</keyword>
<dbReference type="GO" id="GO:0000976">
    <property type="term" value="F:transcription cis-regulatory region binding"/>
    <property type="evidence" value="ECO:0007669"/>
    <property type="project" value="TreeGrafter"/>
</dbReference>
<dbReference type="OrthoDB" id="43195at2"/>
<dbReference type="Proteomes" id="UP000184080">
    <property type="component" value="Unassembled WGS sequence"/>
</dbReference>
<dbReference type="RefSeq" id="WP_073012674.1">
    <property type="nucleotide sequence ID" value="NZ_FQZO01000014.1"/>
</dbReference>
<keyword evidence="7" id="KW-1185">Reference proteome</keyword>
<evidence type="ECO:0000313" key="7">
    <source>
        <dbReference type="Proteomes" id="UP000184080"/>
    </source>
</evidence>
<dbReference type="GO" id="GO:0003700">
    <property type="term" value="F:DNA-binding transcription factor activity"/>
    <property type="evidence" value="ECO:0007669"/>
    <property type="project" value="TreeGrafter"/>
</dbReference>
<dbReference type="CDD" id="cd19974">
    <property type="entry name" value="PBP1_LacI-like"/>
    <property type="match status" value="1"/>
</dbReference>
<dbReference type="STRING" id="1121298.SAMN05444401_0441"/>
<evidence type="ECO:0000256" key="2">
    <source>
        <dbReference type="ARBA" id="ARBA00023015"/>
    </source>
</evidence>
<dbReference type="Gene3D" id="1.10.260.40">
    <property type="entry name" value="lambda repressor-like DNA-binding domains"/>
    <property type="match status" value="1"/>
</dbReference>
<dbReference type="CDD" id="cd01392">
    <property type="entry name" value="HTH_LacI"/>
    <property type="match status" value="1"/>
</dbReference>
<evidence type="ECO:0000256" key="4">
    <source>
        <dbReference type="ARBA" id="ARBA00023163"/>
    </source>
</evidence>
<dbReference type="InterPro" id="IPR000843">
    <property type="entry name" value="HTH_LacI"/>
</dbReference>
<dbReference type="EMBL" id="FQZO01000014">
    <property type="protein sequence ID" value="SHK03745.1"/>
    <property type="molecule type" value="Genomic_DNA"/>
</dbReference>
<protein>
    <submittedName>
        <fullName evidence="6">LacI family transcriptional regulator</fullName>
    </submittedName>
</protein>
<dbReference type="Pfam" id="PF00356">
    <property type="entry name" value="LacI"/>
    <property type="match status" value="1"/>
</dbReference>
<keyword evidence="1" id="KW-0678">Repressor</keyword>
<evidence type="ECO:0000259" key="5">
    <source>
        <dbReference type="PROSITE" id="PS50932"/>
    </source>
</evidence>
<dbReference type="PANTHER" id="PTHR30146:SF148">
    <property type="entry name" value="HTH-TYPE TRANSCRIPTIONAL REPRESSOR PURR-RELATED"/>
    <property type="match status" value="1"/>
</dbReference>